<organism evidence="3 4">
    <name type="scientific">Adineta ricciae</name>
    <name type="common">Rotifer</name>
    <dbReference type="NCBI Taxonomy" id="249248"/>
    <lineage>
        <taxon>Eukaryota</taxon>
        <taxon>Metazoa</taxon>
        <taxon>Spiralia</taxon>
        <taxon>Gnathifera</taxon>
        <taxon>Rotifera</taxon>
        <taxon>Eurotatoria</taxon>
        <taxon>Bdelloidea</taxon>
        <taxon>Adinetida</taxon>
        <taxon>Adinetidae</taxon>
        <taxon>Adineta</taxon>
    </lineage>
</organism>
<feature type="compositionally biased region" description="Low complexity" evidence="1">
    <location>
        <begin position="424"/>
        <end position="438"/>
    </location>
</feature>
<feature type="compositionally biased region" description="Polar residues" evidence="1">
    <location>
        <begin position="681"/>
        <end position="692"/>
    </location>
</feature>
<accession>A0A815Z8C7</accession>
<dbReference type="SUPFAM" id="SSF52540">
    <property type="entry name" value="P-loop containing nucleoside triphosphate hydrolases"/>
    <property type="match status" value="1"/>
</dbReference>
<reference evidence="3" key="1">
    <citation type="submission" date="2021-02" db="EMBL/GenBank/DDBJ databases">
        <authorList>
            <person name="Nowell W R."/>
        </authorList>
    </citation>
    <scope>NUCLEOTIDE SEQUENCE</scope>
</reference>
<protein>
    <submittedName>
        <fullName evidence="3">Uncharacterized protein</fullName>
    </submittedName>
</protein>
<feature type="region of interest" description="Disordered" evidence="1">
    <location>
        <begin position="181"/>
        <end position="247"/>
    </location>
</feature>
<dbReference type="Proteomes" id="UP000663828">
    <property type="component" value="Unassembled WGS sequence"/>
</dbReference>
<evidence type="ECO:0000313" key="3">
    <source>
        <dbReference type="EMBL" id="CAF1581079.1"/>
    </source>
</evidence>
<dbReference type="Gene3D" id="3.40.1310.20">
    <property type="match status" value="1"/>
</dbReference>
<dbReference type="OrthoDB" id="10044808at2759"/>
<name>A0A815Z8C7_ADIRI</name>
<dbReference type="AlphaFoldDB" id="A0A815Z8C7"/>
<dbReference type="Proteomes" id="UP000663852">
    <property type="component" value="Unassembled WGS sequence"/>
</dbReference>
<dbReference type="SUPFAM" id="SSF55464">
    <property type="entry name" value="Origin of replication-binding domain, RBD-like"/>
    <property type="match status" value="1"/>
</dbReference>
<dbReference type="EMBL" id="CAJNOJ010000697">
    <property type="protein sequence ID" value="CAF1511608.1"/>
    <property type="molecule type" value="Genomic_DNA"/>
</dbReference>
<feature type="region of interest" description="Disordered" evidence="1">
    <location>
        <begin position="680"/>
        <end position="714"/>
    </location>
</feature>
<dbReference type="EMBL" id="CAJNOR010005957">
    <property type="protein sequence ID" value="CAF1581079.1"/>
    <property type="molecule type" value="Genomic_DNA"/>
</dbReference>
<feature type="compositionally biased region" description="Low complexity" evidence="1">
    <location>
        <begin position="693"/>
        <end position="708"/>
    </location>
</feature>
<feature type="compositionally biased region" description="Polar residues" evidence="1">
    <location>
        <begin position="182"/>
        <end position="204"/>
    </location>
</feature>
<comment type="caution">
    <text evidence="3">The sequence shown here is derived from an EMBL/GenBank/DDBJ whole genome shotgun (WGS) entry which is preliminary data.</text>
</comment>
<evidence type="ECO:0000256" key="1">
    <source>
        <dbReference type="SAM" id="MobiDB-lite"/>
    </source>
</evidence>
<evidence type="ECO:0000313" key="4">
    <source>
        <dbReference type="Proteomes" id="UP000663828"/>
    </source>
</evidence>
<feature type="region of interest" description="Disordered" evidence="1">
    <location>
        <begin position="1"/>
        <end position="26"/>
    </location>
</feature>
<evidence type="ECO:0000313" key="2">
    <source>
        <dbReference type="EMBL" id="CAF1511608.1"/>
    </source>
</evidence>
<dbReference type="InterPro" id="IPR027417">
    <property type="entry name" value="P-loop_NTPase"/>
</dbReference>
<proteinExistence type="predicted"/>
<gene>
    <name evidence="2" type="ORF">EDS130_LOCUS43283</name>
    <name evidence="3" type="ORF">XAT740_LOCUS45518</name>
</gene>
<sequence>MNRSNNGNTHADDNKKAKSIGNISSPGSVPYRPSTLAIATTAAANDNNKVYRRFNNLDDIAFTPSPVSILPHIFRPGSIIDAAKFEEIKTDVMNKSVVIPKENKKEEIAVTNYDDMDTKEQEDEGRNLNEILNEARDKEIEHLSQVILTQQFMIDDDDIAAQFILQQLDLVLDTTEEMLPIDNNQMDNNDNSRQDQSSISSNPPSKDVVLKSSSMRTAEQQQQQQQQRPYPPINQTGPVNDHDRPYAEYGHLSRDTIAQELNFNLQATPTAAIPRLHAKSFAITAMTDVSKETVMNYIKAEFGINNIQYICISEELSELNHRRHLHVQIIFKAIIDRRKPFLDDITQTHCNYQVTRSDLAWNEYIKKGDNFIEFNEFKSTKTRGISPRQWPLSSSTESSLRSDDMAASSGGGGGGGGERRRRPVPTITTTTTTTTSVRRQAEEKRQHLIATYEQAVKLARTNVDHAMTFIEKQMIDKFLERGTWYLSMFNYVYLREQREADRRNEIHKDYIWPHSFPDCTPGLYDAVNRWIREEFHRTSRAKCLILIGSTGTGKTSFAMSLPGRVNYFQERWNLDAWNNYARYSVYDDVPWDDFGKLNFPNKKNLLTQKKYEIHATDKYRGAKKLVVRQPAIVLLNPEDAGSLLKEPITDQEKSMAEYWKERAFIYIMGTDEYFYKKGRQTRTATSQGNTQRPSSNQSLTSPSSSQNSILKNDEWEKMYQNYQQQEKKRKQ</sequence>
<keyword evidence="4" id="KW-1185">Reference proteome</keyword>
<feature type="region of interest" description="Disordered" evidence="1">
    <location>
        <begin position="384"/>
        <end position="441"/>
    </location>
</feature>